<reference evidence="2" key="1">
    <citation type="submission" date="2022-07" db="EMBL/GenBank/DDBJ databases">
        <title>Phylogenomic reconstructions and comparative analyses of Kickxellomycotina fungi.</title>
        <authorList>
            <person name="Reynolds N.K."/>
            <person name="Stajich J.E."/>
            <person name="Barry K."/>
            <person name="Grigoriev I.V."/>
            <person name="Crous P."/>
            <person name="Smith M.E."/>
        </authorList>
    </citation>
    <scope>NUCLEOTIDE SEQUENCE</scope>
    <source>
        <strain evidence="2">NBRC 100468</strain>
    </source>
</reference>
<dbReference type="AlphaFoldDB" id="A0A9W7ZT55"/>
<feature type="compositionally biased region" description="Low complexity" evidence="1">
    <location>
        <begin position="91"/>
        <end position="108"/>
    </location>
</feature>
<evidence type="ECO:0008006" key="4">
    <source>
        <dbReference type="Google" id="ProtNLM"/>
    </source>
</evidence>
<feature type="region of interest" description="Disordered" evidence="1">
    <location>
        <begin position="83"/>
        <end position="140"/>
    </location>
</feature>
<proteinExistence type="predicted"/>
<accession>A0A9W7ZT55</accession>
<gene>
    <name evidence="2" type="ORF">H4219_005562</name>
</gene>
<evidence type="ECO:0000313" key="2">
    <source>
        <dbReference type="EMBL" id="KAJ1912541.1"/>
    </source>
</evidence>
<protein>
    <recommendedName>
        <fullName evidence="4">DUF4460 domain-containing protein</fullName>
    </recommendedName>
</protein>
<feature type="compositionally biased region" description="Polar residues" evidence="1">
    <location>
        <begin position="109"/>
        <end position="122"/>
    </location>
</feature>
<sequence>MVKKAKQLLKLYQHIKPVYRDMLRRIHPDFYSASPMAKAANNDAFTQIVTRMYPIFSGKIPTADTPHYKPIETDVYLLQPTKSEEKNDETSQGQEQQQEEVSNNQNDSTTITEATQGESAAESNPTSDPTDDPKSTTGVYEYVPKRYKKIRLVIPEIKIDSNNPNYIRSKVMMLMYDICNQLEVQVTPRHKTEIDRYIEAHAISSVGSAMEIMGNSVKLRTVTDLRAARFKEAAQKGILSDATIQKTNKLSTDLLLQLRKQPSDTDGNNITFSEGDNPYEKYEQEFFENRLKSNKPKYDRKGRPIWPKILTKPRIQLNRKLVFFQNTVHPSNYAKILARMDSYLPKLNFKDWSDLPVMVITTKRPNKTPKMNFNDTFPGFVVFCETSSPQAMELYLKKNLKDIRRIREDINRKSAMNSTQKKAVAEN</sequence>
<name>A0A9W7ZT55_9FUNG</name>
<comment type="caution">
    <text evidence="2">The sequence shown here is derived from an EMBL/GenBank/DDBJ whole genome shotgun (WGS) entry which is preliminary data.</text>
</comment>
<dbReference type="EMBL" id="JANBPU010000336">
    <property type="protein sequence ID" value="KAJ1912541.1"/>
    <property type="molecule type" value="Genomic_DNA"/>
</dbReference>
<dbReference type="Proteomes" id="UP001150538">
    <property type="component" value="Unassembled WGS sequence"/>
</dbReference>
<evidence type="ECO:0000313" key="3">
    <source>
        <dbReference type="Proteomes" id="UP001150538"/>
    </source>
</evidence>
<keyword evidence="3" id="KW-1185">Reference proteome</keyword>
<organism evidence="2 3">
    <name type="scientific">Mycoemilia scoparia</name>
    <dbReference type="NCBI Taxonomy" id="417184"/>
    <lineage>
        <taxon>Eukaryota</taxon>
        <taxon>Fungi</taxon>
        <taxon>Fungi incertae sedis</taxon>
        <taxon>Zoopagomycota</taxon>
        <taxon>Kickxellomycotina</taxon>
        <taxon>Kickxellomycetes</taxon>
        <taxon>Kickxellales</taxon>
        <taxon>Kickxellaceae</taxon>
        <taxon>Mycoemilia</taxon>
    </lineage>
</organism>
<evidence type="ECO:0000256" key="1">
    <source>
        <dbReference type="SAM" id="MobiDB-lite"/>
    </source>
</evidence>
<dbReference type="OrthoDB" id="2097874at2759"/>